<evidence type="ECO:0000313" key="2">
    <source>
        <dbReference type="EMBL" id="KAK4670062.1"/>
    </source>
</evidence>
<name>A0ABR0HQ67_9PEZI</name>
<accession>A0ABR0HQ67</accession>
<evidence type="ECO:0000313" key="3">
    <source>
        <dbReference type="Proteomes" id="UP001326199"/>
    </source>
</evidence>
<dbReference type="EMBL" id="JAFFHB010000002">
    <property type="protein sequence ID" value="KAK4670062.1"/>
    <property type="molecule type" value="Genomic_DNA"/>
</dbReference>
<keyword evidence="1" id="KW-0732">Signal</keyword>
<dbReference type="GeneID" id="87925606"/>
<sequence>MTLMTLMTWVIVVLFLGDEIGEVGVRLEMDRGNGQTRHSVALAPVKPRSDVGHFHRGTTWMSTTTFAPLCRGSGLLRFASL</sequence>
<reference evidence="2 3" key="1">
    <citation type="journal article" date="2023" name="bioRxiv">
        <title>High-quality genome assemblies of four members of thePodospora anserinaspecies complex.</title>
        <authorList>
            <person name="Ament-Velasquez S.L."/>
            <person name="Vogan A.A."/>
            <person name="Wallerman O."/>
            <person name="Hartmann F."/>
            <person name="Gautier V."/>
            <person name="Silar P."/>
            <person name="Giraud T."/>
            <person name="Johannesson H."/>
        </authorList>
    </citation>
    <scope>NUCLEOTIDE SEQUENCE [LARGE SCALE GENOMIC DNA]</scope>
    <source>
        <strain evidence="2 3">CBS 411.78</strain>
    </source>
</reference>
<comment type="caution">
    <text evidence="2">The sequence shown here is derived from an EMBL/GenBank/DDBJ whole genome shotgun (WGS) entry which is preliminary data.</text>
</comment>
<dbReference type="Proteomes" id="UP001326199">
    <property type="component" value="Unassembled WGS sequence"/>
</dbReference>
<feature type="signal peptide" evidence="1">
    <location>
        <begin position="1"/>
        <end position="21"/>
    </location>
</feature>
<proteinExistence type="predicted"/>
<dbReference type="RefSeq" id="XP_062768732.1">
    <property type="nucleotide sequence ID" value="XM_062905603.1"/>
</dbReference>
<protein>
    <recommendedName>
        <fullName evidence="4">Secreted protein</fullName>
    </recommendedName>
</protein>
<evidence type="ECO:0008006" key="4">
    <source>
        <dbReference type="Google" id="ProtNLM"/>
    </source>
</evidence>
<organism evidence="2 3">
    <name type="scientific">Podospora pseudopauciseta</name>
    <dbReference type="NCBI Taxonomy" id="2093780"/>
    <lineage>
        <taxon>Eukaryota</taxon>
        <taxon>Fungi</taxon>
        <taxon>Dikarya</taxon>
        <taxon>Ascomycota</taxon>
        <taxon>Pezizomycotina</taxon>
        <taxon>Sordariomycetes</taxon>
        <taxon>Sordariomycetidae</taxon>
        <taxon>Sordariales</taxon>
        <taxon>Podosporaceae</taxon>
        <taxon>Podospora</taxon>
    </lineage>
</organism>
<feature type="chain" id="PRO_5046772373" description="Secreted protein" evidence="1">
    <location>
        <begin position="22"/>
        <end position="81"/>
    </location>
</feature>
<evidence type="ECO:0000256" key="1">
    <source>
        <dbReference type="SAM" id="SignalP"/>
    </source>
</evidence>
<keyword evidence="3" id="KW-1185">Reference proteome</keyword>
<gene>
    <name evidence="2" type="ORF">QC763_0038920</name>
</gene>